<accession>A0AC60PGZ7</accession>
<evidence type="ECO:0000313" key="1">
    <source>
        <dbReference type="EMBL" id="KAG0419574.1"/>
    </source>
</evidence>
<protein>
    <submittedName>
        <fullName evidence="1">Uncharacterized protein</fullName>
    </submittedName>
</protein>
<evidence type="ECO:0000313" key="2">
    <source>
        <dbReference type="Proteomes" id="UP000805193"/>
    </source>
</evidence>
<keyword evidence="2" id="KW-1185">Reference proteome</keyword>
<organism evidence="1 2">
    <name type="scientific">Ixodes persulcatus</name>
    <name type="common">Taiga tick</name>
    <dbReference type="NCBI Taxonomy" id="34615"/>
    <lineage>
        <taxon>Eukaryota</taxon>
        <taxon>Metazoa</taxon>
        <taxon>Ecdysozoa</taxon>
        <taxon>Arthropoda</taxon>
        <taxon>Chelicerata</taxon>
        <taxon>Arachnida</taxon>
        <taxon>Acari</taxon>
        <taxon>Parasitiformes</taxon>
        <taxon>Ixodida</taxon>
        <taxon>Ixodoidea</taxon>
        <taxon>Ixodidae</taxon>
        <taxon>Ixodinae</taxon>
        <taxon>Ixodes</taxon>
    </lineage>
</organism>
<reference evidence="1 2" key="1">
    <citation type="journal article" date="2020" name="Cell">
        <title>Large-Scale Comparative Analyses of Tick Genomes Elucidate Their Genetic Diversity and Vector Capacities.</title>
        <authorList>
            <consortium name="Tick Genome and Microbiome Consortium (TIGMIC)"/>
            <person name="Jia N."/>
            <person name="Wang J."/>
            <person name="Shi W."/>
            <person name="Du L."/>
            <person name="Sun Y."/>
            <person name="Zhan W."/>
            <person name="Jiang J.F."/>
            <person name="Wang Q."/>
            <person name="Zhang B."/>
            <person name="Ji P."/>
            <person name="Bell-Sakyi L."/>
            <person name="Cui X.M."/>
            <person name="Yuan T.T."/>
            <person name="Jiang B.G."/>
            <person name="Yang W.F."/>
            <person name="Lam T.T."/>
            <person name="Chang Q.C."/>
            <person name="Ding S.J."/>
            <person name="Wang X.J."/>
            <person name="Zhu J.G."/>
            <person name="Ruan X.D."/>
            <person name="Zhao L."/>
            <person name="Wei J.T."/>
            <person name="Ye R.Z."/>
            <person name="Que T.C."/>
            <person name="Du C.H."/>
            <person name="Zhou Y.H."/>
            <person name="Cheng J.X."/>
            <person name="Dai P.F."/>
            <person name="Guo W.B."/>
            <person name="Han X.H."/>
            <person name="Huang E.J."/>
            <person name="Li L.F."/>
            <person name="Wei W."/>
            <person name="Gao Y.C."/>
            <person name="Liu J.Z."/>
            <person name="Shao H.Z."/>
            <person name="Wang X."/>
            <person name="Wang C.C."/>
            <person name="Yang T.C."/>
            <person name="Huo Q.B."/>
            <person name="Li W."/>
            <person name="Chen H.Y."/>
            <person name="Chen S.E."/>
            <person name="Zhou L.G."/>
            <person name="Ni X.B."/>
            <person name="Tian J.H."/>
            <person name="Sheng Y."/>
            <person name="Liu T."/>
            <person name="Pan Y.S."/>
            <person name="Xia L.Y."/>
            <person name="Li J."/>
            <person name="Zhao F."/>
            <person name="Cao W.C."/>
        </authorList>
    </citation>
    <scope>NUCLEOTIDE SEQUENCE [LARGE SCALE GENOMIC DNA]</scope>
    <source>
        <strain evidence="1">Iper-2018</strain>
    </source>
</reference>
<proteinExistence type="predicted"/>
<comment type="caution">
    <text evidence="1">The sequence shown here is derived from an EMBL/GenBank/DDBJ whole genome shotgun (WGS) entry which is preliminary data.</text>
</comment>
<sequence length="237" mass="25232">MNMVSRSLRLKLLVNTEKGHKIVPQAETLLKCCIVRDSNQMACQEWSQSIFCRRPSIGTLAGNLLFIVLFAMPDLKGLQAGMVEWRVVIANMPWAVLLVYGGAQCMNAAFKVSGLAATISDFVLELQFMDPTISQLILTLIASVLTEVMDNTGTCAILVPPSARLAEMSQVDPVYFALPVTVAASTSLVMPASNLAITVVISYADITVSDLTGEARAAAAAAERAAAAAPARQLCAV</sequence>
<dbReference type="EMBL" id="JABSTQ010010606">
    <property type="protein sequence ID" value="KAG0419574.1"/>
    <property type="molecule type" value="Genomic_DNA"/>
</dbReference>
<name>A0AC60PGZ7_IXOPE</name>
<gene>
    <name evidence="1" type="ORF">HPB47_004009</name>
</gene>
<dbReference type="Proteomes" id="UP000805193">
    <property type="component" value="Unassembled WGS sequence"/>
</dbReference>